<dbReference type="AlphaFoldDB" id="A0AAV4QYZ2"/>
<proteinExistence type="predicted"/>
<name>A0AAV4QYZ2_CAEEX</name>
<sequence length="103" mass="11654">MILSYYCGGSFCVLTHIEAYNKAIRSCSISRIGKPNSETCQTTIFVGVRSNRSKPLVFFKFEGSVREMILDSIVETGLEIKSLRFYGSDSTVLMQYNIMCHFS</sequence>
<protein>
    <submittedName>
        <fullName evidence="1">Uncharacterized protein</fullName>
    </submittedName>
</protein>
<reference evidence="1 2" key="1">
    <citation type="submission" date="2021-06" db="EMBL/GenBank/DDBJ databases">
        <title>Caerostris extrusa draft genome.</title>
        <authorList>
            <person name="Kono N."/>
            <person name="Arakawa K."/>
        </authorList>
    </citation>
    <scope>NUCLEOTIDE SEQUENCE [LARGE SCALE GENOMIC DNA]</scope>
</reference>
<keyword evidence="2" id="KW-1185">Reference proteome</keyword>
<accession>A0AAV4QYZ2</accession>
<dbReference type="EMBL" id="BPLR01006918">
    <property type="protein sequence ID" value="GIY13340.1"/>
    <property type="molecule type" value="Genomic_DNA"/>
</dbReference>
<evidence type="ECO:0000313" key="2">
    <source>
        <dbReference type="Proteomes" id="UP001054945"/>
    </source>
</evidence>
<gene>
    <name evidence="1" type="ORF">CEXT_171691</name>
</gene>
<organism evidence="1 2">
    <name type="scientific">Caerostris extrusa</name>
    <name type="common">Bark spider</name>
    <name type="synonym">Caerostris bankana</name>
    <dbReference type="NCBI Taxonomy" id="172846"/>
    <lineage>
        <taxon>Eukaryota</taxon>
        <taxon>Metazoa</taxon>
        <taxon>Ecdysozoa</taxon>
        <taxon>Arthropoda</taxon>
        <taxon>Chelicerata</taxon>
        <taxon>Arachnida</taxon>
        <taxon>Araneae</taxon>
        <taxon>Araneomorphae</taxon>
        <taxon>Entelegynae</taxon>
        <taxon>Araneoidea</taxon>
        <taxon>Araneidae</taxon>
        <taxon>Caerostris</taxon>
    </lineage>
</organism>
<comment type="caution">
    <text evidence="1">The sequence shown here is derived from an EMBL/GenBank/DDBJ whole genome shotgun (WGS) entry which is preliminary data.</text>
</comment>
<evidence type="ECO:0000313" key="1">
    <source>
        <dbReference type="EMBL" id="GIY13340.1"/>
    </source>
</evidence>
<dbReference type="Proteomes" id="UP001054945">
    <property type="component" value="Unassembled WGS sequence"/>
</dbReference>